<dbReference type="InterPro" id="IPR010982">
    <property type="entry name" value="Lambda_DNA-bd_dom_sf"/>
</dbReference>
<reference evidence="2" key="1">
    <citation type="submission" date="2023-02" db="EMBL/GenBank/DDBJ databases">
        <title>Actinokineospora globicatena NBRC 15670.</title>
        <authorList>
            <person name="Ichikawa N."/>
            <person name="Sato H."/>
            <person name="Tonouchi N."/>
        </authorList>
    </citation>
    <scope>NUCLEOTIDE SEQUENCE</scope>
    <source>
        <strain evidence="2">NBRC 15670</strain>
    </source>
</reference>
<sequence length="129" mass="13907">MRDEWGSMSRVINDRMVELGMSQHDLVVRSGLSRGTVHELRNGGSRGRTVQVVRAMSDALGLSEDDLKGVRPQVASAEGIRDQIAHVLSILCDIEIRLVALERGIALESCDSMRLGPVQALGDGSAQIG</sequence>
<organism evidence="2 3">
    <name type="scientific">Actinokineospora globicatena</name>
    <dbReference type="NCBI Taxonomy" id="103729"/>
    <lineage>
        <taxon>Bacteria</taxon>
        <taxon>Bacillati</taxon>
        <taxon>Actinomycetota</taxon>
        <taxon>Actinomycetes</taxon>
        <taxon>Pseudonocardiales</taxon>
        <taxon>Pseudonocardiaceae</taxon>
        <taxon>Actinokineospora</taxon>
    </lineage>
</organism>
<dbReference type="AlphaFoldDB" id="A0A9W6QPJ8"/>
<dbReference type="Pfam" id="PF13443">
    <property type="entry name" value="HTH_26"/>
    <property type="match status" value="1"/>
</dbReference>
<name>A0A9W6QPJ8_9PSEU</name>
<evidence type="ECO:0000259" key="1">
    <source>
        <dbReference type="PROSITE" id="PS50943"/>
    </source>
</evidence>
<comment type="caution">
    <text evidence="2">The sequence shown here is derived from an EMBL/GenBank/DDBJ whole genome shotgun (WGS) entry which is preliminary data.</text>
</comment>
<gene>
    <name evidence="2" type="ORF">Aglo03_31330</name>
</gene>
<dbReference type="Proteomes" id="UP001165042">
    <property type="component" value="Unassembled WGS sequence"/>
</dbReference>
<dbReference type="RefSeq" id="WP_285610920.1">
    <property type="nucleotide sequence ID" value="NZ_BSSD01000004.1"/>
</dbReference>
<dbReference type="EMBL" id="BSSD01000004">
    <property type="protein sequence ID" value="GLW92317.1"/>
    <property type="molecule type" value="Genomic_DNA"/>
</dbReference>
<dbReference type="SUPFAM" id="SSF47413">
    <property type="entry name" value="lambda repressor-like DNA-binding domains"/>
    <property type="match status" value="1"/>
</dbReference>
<accession>A0A9W6QPJ8</accession>
<evidence type="ECO:0000313" key="2">
    <source>
        <dbReference type="EMBL" id="GLW92317.1"/>
    </source>
</evidence>
<proteinExistence type="predicted"/>
<feature type="domain" description="HTH cro/C1-type" evidence="1">
    <location>
        <begin position="12"/>
        <end position="67"/>
    </location>
</feature>
<protein>
    <recommendedName>
        <fullName evidence="1">HTH cro/C1-type domain-containing protein</fullName>
    </recommendedName>
</protein>
<evidence type="ECO:0000313" key="3">
    <source>
        <dbReference type="Proteomes" id="UP001165042"/>
    </source>
</evidence>
<dbReference type="Gene3D" id="1.10.260.40">
    <property type="entry name" value="lambda repressor-like DNA-binding domains"/>
    <property type="match status" value="1"/>
</dbReference>
<dbReference type="SMART" id="SM00530">
    <property type="entry name" value="HTH_XRE"/>
    <property type="match status" value="1"/>
</dbReference>
<dbReference type="PROSITE" id="PS50943">
    <property type="entry name" value="HTH_CROC1"/>
    <property type="match status" value="1"/>
</dbReference>
<dbReference type="InterPro" id="IPR001387">
    <property type="entry name" value="Cro/C1-type_HTH"/>
</dbReference>
<keyword evidence="3" id="KW-1185">Reference proteome</keyword>
<dbReference type="CDD" id="cd00093">
    <property type="entry name" value="HTH_XRE"/>
    <property type="match status" value="1"/>
</dbReference>
<dbReference type="GO" id="GO:0003677">
    <property type="term" value="F:DNA binding"/>
    <property type="evidence" value="ECO:0007669"/>
    <property type="project" value="InterPro"/>
</dbReference>